<dbReference type="WBParaSite" id="SBAD_0000516301-mRNA-1">
    <property type="protein sequence ID" value="SBAD_0000516301-mRNA-1"/>
    <property type="gene ID" value="SBAD_0000516301"/>
</dbReference>
<proteinExistence type="inferred from homology"/>
<comment type="similarity">
    <text evidence="2 10">Belongs to the glycosyltransferase 31 family.</text>
</comment>
<keyword evidence="4" id="KW-0808">Transferase</keyword>
<dbReference type="EMBL" id="UZAM01008656">
    <property type="protein sequence ID" value="VDP05851.1"/>
    <property type="molecule type" value="Genomic_DNA"/>
</dbReference>
<name>A0A183IMW4_9BILA</name>
<protein>
    <recommendedName>
        <fullName evidence="10">Hexosyltransferase</fullName>
        <ecNumber evidence="10">2.4.1.-</ecNumber>
    </recommendedName>
</protein>
<dbReference type="Pfam" id="PF01762">
    <property type="entry name" value="Galactosyl_T"/>
    <property type="match status" value="1"/>
</dbReference>
<evidence type="ECO:0000256" key="8">
    <source>
        <dbReference type="ARBA" id="ARBA00023034"/>
    </source>
</evidence>
<dbReference type="PANTHER" id="PTHR11214">
    <property type="entry name" value="BETA-1,3-N-ACETYLGLUCOSAMINYLTRANSFERASE"/>
    <property type="match status" value="1"/>
</dbReference>
<keyword evidence="7" id="KW-1133">Transmembrane helix</keyword>
<dbReference type="GO" id="GO:0006493">
    <property type="term" value="P:protein O-linked glycosylation"/>
    <property type="evidence" value="ECO:0007669"/>
    <property type="project" value="TreeGrafter"/>
</dbReference>
<evidence type="ECO:0000313" key="12">
    <source>
        <dbReference type="Proteomes" id="UP000270296"/>
    </source>
</evidence>
<evidence type="ECO:0000256" key="6">
    <source>
        <dbReference type="ARBA" id="ARBA00022968"/>
    </source>
</evidence>
<evidence type="ECO:0000313" key="11">
    <source>
        <dbReference type="EMBL" id="VDP05851.1"/>
    </source>
</evidence>
<evidence type="ECO:0000256" key="9">
    <source>
        <dbReference type="ARBA" id="ARBA00023136"/>
    </source>
</evidence>
<dbReference type="EC" id="2.4.1.-" evidence="10"/>
<keyword evidence="9" id="KW-0472">Membrane</keyword>
<dbReference type="AlphaFoldDB" id="A0A183IMW4"/>
<evidence type="ECO:0000256" key="2">
    <source>
        <dbReference type="ARBA" id="ARBA00008661"/>
    </source>
</evidence>
<accession>A0A183IMW4</accession>
<dbReference type="PANTHER" id="PTHR11214:SF314">
    <property type="entry name" value="HEXOSYLTRANSFERASE"/>
    <property type="match status" value="1"/>
</dbReference>
<reference evidence="13" key="1">
    <citation type="submission" date="2016-06" db="UniProtKB">
        <authorList>
            <consortium name="WormBaseParasite"/>
        </authorList>
    </citation>
    <scope>IDENTIFICATION</scope>
</reference>
<reference evidence="11 12" key="2">
    <citation type="submission" date="2018-11" db="EMBL/GenBank/DDBJ databases">
        <authorList>
            <consortium name="Pathogen Informatics"/>
        </authorList>
    </citation>
    <scope>NUCLEOTIDE SEQUENCE [LARGE SCALE GENOMIC DNA]</scope>
</reference>
<evidence type="ECO:0000313" key="13">
    <source>
        <dbReference type="WBParaSite" id="SBAD_0000516301-mRNA-1"/>
    </source>
</evidence>
<keyword evidence="3 10" id="KW-0328">Glycosyltransferase</keyword>
<dbReference type="GO" id="GO:0000139">
    <property type="term" value="C:Golgi membrane"/>
    <property type="evidence" value="ECO:0007669"/>
    <property type="project" value="UniProtKB-SubCell"/>
</dbReference>
<comment type="subcellular location">
    <subcellularLocation>
        <location evidence="1 10">Golgi apparatus membrane</location>
        <topology evidence="1 10">Single-pass type II membrane protein</topology>
    </subcellularLocation>
</comment>
<dbReference type="Gene3D" id="3.90.550.50">
    <property type="match status" value="1"/>
</dbReference>
<evidence type="ECO:0000256" key="4">
    <source>
        <dbReference type="ARBA" id="ARBA00022679"/>
    </source>
</evidence>
<evidence type="ECO:0000256" key="1">
    <source>
        <dbReference type="ARBA" id="ARBA00004323"/>
    </source>
</evidence>
<dbReference type="InterPro" id="IPR002659">
    <property type="entry name" value="Glyco_trans_31"/>
</dbReference>
<keyword evidence="5" id="KW-0812">Transmembrane</keyword>
<dbReference type="Proteomes" id="UP000270296">
    <property type="component" value="Unassembled WGS sequence"/>
</dbReference>
<keyword evidence="12" id="KW-1185">Reference proteome</keyword>
<sequence length="286" mass="33581">MFKLTRCQHEDLLLRTFDFPIRFVAAPKSCSVGRIAYVVYVPVALSDFDLRELIRSTWARNFKADSTVKFIFVVGSHWLNESSMVRLDSEMRRERDILRSDTIEHYYNLTLKTYAVFKWIHRYCRHAKYVVRADSDTVLKKDNLDHFLKASGQTLKRTIVGHCHQFHCPTRYPSAKNCIPFSSFSTGLLPRYCFGFSNVISGDLVSQMLRHWQSLPYFHLEDIFLSGILAEALGDVQRVDRQDLFDYQTRFDSFACDMTQIASASYPSIEQQREHWTKYLNRCHRS</sequence>
<dbReference type="GO" id="GO:0016758">
    <property type="term" value="F:hexosyltransferase activity"/>
    <property type="evidence" value="ECO:0007669"/>
    <property type="project" value="InterPro"/>
</dbReference>
<gene>
    <name evidence="11" type="ORF">SBAD_LOCUS4960</name>
</gene>
<keyword evidence="6" id="KW-0735">Signal-anchor</keyword>
<evidence type="ECO:0000256" key="5">
    <source>
        <dbReference type="ARBA" id="ARBA00022692"/>
    </source>
</evidence>
<evidence type="ECO:0000256" key="7">
    <source>
        <dbReference type="ARBA" id="ARBA00022989"/>
    </source>
</evidence>
<evidence type="ECO:0000256" key="10">
    <source>
        <dbReference type="RuleBase" id="RU363063"/>
    </source>
</evidence>
<dbReference type="OrthoDB" id="6355886at2759"/>
<keyword evidence="8 10" id="KW-0333">Golgi apparatus</keyword>
<organism evidence="13">
    <name type="scientific">Soboliphyme baturini</name>
    <dbReference type="NCBI Taxonomy" id="241478"/>
    <lineage>
        <taxon>Eukaryota</taxon>
        <taxon>Metazoa</taxon>
        <taxon>Ecdysozoa</taxon>
        <taxon>Nematoda</taxon>
        <taxon>Enoplea</taxon>
        <taxon>Dorylaimia</taxon>
        <taxon>Dioctophymatida</taxon>
        <taxon>Dioctophymatoidea</taxon>
        <taxon>Soboliphymatidae</taxon>
        <taxon>Soboliphyme</taxon>
    </lineage>
</organism>
<evidence type="ECO:0000256" key="3">
    <source>
        <dbReference type="ARBA" id="ARBA00022676"/>
    </source>
</evidence>